<proteinExistence type="predicted"/>
<evidence type="ECO:0000313" key="1">
    <source>
        <dbReference type="Proteomes" id="UP000887576"/>
    </source>
</evidence>
<name>A0AC34RNI5_9BILA</name>
<accession>A0AC34RNI5</accession>
<dbReference type="Proteomes" id="UP000887576">
    <property type="component" value="Unplaced"/>
</dbReference>
<protein>
    <submittedName>
        <fullName evidence="2">V-type proton ATPase subunit G</fullName>
    </submittedName>
</protein>
<reference evidence="2" key="1">
    <citation type="submission" date="2022-11" db="UniProtKB">
        <authorList>
            <consortium name="WormBaseParasite"/>
        </authorList>
    </citation>
    <scope>IDENTIFICATION</scope>
</reference>
<evidence type="ECO:0000313" key="2">
    <source>
        <dbReference type="WBParaSite" id="JU765_v2.g860.t1"/>
    </source>
</evidence>
<dbReference type="WBParaSite" id="JU765_v2.g860.t1">
    <property type="protein sequence ID" value="JU765_v2.g860.t1"/>
    <property type="gene ID" value="JU765_v2.g860"/>
</dbReference>
<organism evidence="1 2">
    <name type="scientific">Panagrolaimus sp. JU765</name>
    <dbReference type="NCBI Taxonomy" id="591449"/>
    <lineage>
        <taxon>Eukaryota</taxon>
        <taxon>Metazoa</taxon>
        <taxon>Ecdysozoa</taxon>
        <taxon>Nematoda</taxon>
        <taxon>Chromadorea</taxon>
        <taxon>Rhabditida</taxon>
        <taxon>Tylenchina</taxon>
        <taxon>Panagrolaimomorpha</taxon>
        <taxon>Panagrolaimoidea</taxon>
        <taxon>Panagrolaimidae</taxon>
        <taxon>Panagrolaimus</taxon>
    </lineage>
</organism>
<sequence length="129" mass="15282">MSLVQRQGVHQLISTEKKALEKINEAKKRRLIRMKEAREEAMSEINKFRGELEAKFVKFEREYAGNRDEIAKIVEKETKDELEKMEKSVKENREAVIERLMELVCDIRPELHHNLLLQKKIFSNEKTSA</sequence>